<dbReference type="RefSeq" id="WP_189538490.1">
    <property type="nucleotide sequence ID" value="NZ_BMZD01000001.1"/>
</dbReference>
<gene>
    <name evidence="1" type="ORF">GCM10011617_01240</name>
</gene>
<dbReference type="InterPro" id="IPR011856">
    <property type="entry name" value="tRNA_endonuc-like_dom_sf"/>
</dbReference>
<dbReference type="Proteomes" id="UP000634139">
    <property type="component" value="Unassembled WGS sequence"/>
</dbReference>
<dbReference type="GO" id="GO:0003676">
    <property type="term" value="F:nucleic acid binding"/>
    <property type="evidence" value="ECO:0007669"/>
    <property type="project" value="InterPro"/>
</dbReference>
<evidence type="ECO:0008006" key="3">
    <source>
        <dbReference type="Google" id="ProtNLM"/>
    </source>
</evidence>
<evidence type="ECO:0000313" key="2">
    <source>
        <dbReference type="Proteomes" id="UP000634139"/>
    </source>
</evidence>
<dbReference type="AlphaFoldDB" id="A0A918VCE0"/>
<dbReference type="EMBL" id="BMZD01000001">
    <property type="protein sequence ID" value="GGZ86406.1"/>
    <property type="molecule type" value="Genomic_DNA"/>
</dbReference>
<dbReference type="Gene3D" id="3.40.1350.10">
    <property type="match status" value="1"/>
</dbReference>
<comment type="caution">
    <text evidence="1">The sequence shown here is derived from an EMBL/GenBank/DDBJ whole genome shotgun (WGS) entry which is preliminary data.</text>
</comment>
<accession>A0A918VCE0</accession>
<organism evidence="1 2">
    <name type="scientific">Novosphingobium arvoryzae</name>
    <dbReference type="NCBI Taxonomy" id="1256514"/>
    <lineage>
        <taxon>Bacteria</taxon>
        <taxon>Pseudomonadati</taxon>
        <taxon>Pseudomonadota</taxon>
        <taxon>Alphaproteobacteria</taxon>
        <taxon>Sphingomonadales</taxon>
        <taxon>Sphingomonadaceae</taxon>
        <taxon>Novosphingobium</taxon>
    </lineage>
</organism>
<keyword evidence="2" id="KW-1185">Reference proteome</keyword>
<protein>
    <recommendedName>
        <fullName evidence="3">DUF5655 domain-containing protein</fullName>
    </recommendedName>
</protein>
<reference evidence="1" key="2">
    <citation type="submission" date="2020-09" db="EMBL/GenBank/DDBJ databases">
        <authorList>
            <person name="Sun Q."/>
            <person name="Kim S."/>
        </authorList>
    </citation>
    <scope>NUCLEOTIDE SEQUENCE</scope>
    <source>
        <strain evidence="1">KCTC 32422</strain>
    </source>
</reference>
<proteinExistence type="predicted"/>
<evidence type="ECO:0000313" key="1">
    <source>
        <dbReference type="EMBL" id="GGZ86406.1"/>
    </source>
</evidence>
<reference evidence="1" key="1">
    <citation type="journal article" date="2014" name="Int. J. Syst. Evol. Microbiol.">
        <title>Complete genome sequence of Corynebacterium casei LMG S-19264T (=DSM 44701T), isolated from a smear-ripened cheese.</title>
        <authorList>
            <consortium name="US DOE Joint Genome Institute (JGI-PGF)"/>
            <person name="Walter F."/>
            <person name="Albersmeier A."/>
            <person name="Kalinowski J."/>
            <person name="Ruckert C."/>
        </authorList>
    </citation>
    <scope>NUCLEOTIDE SEQUENCE</scope>
    <source>
        <strain evidence="1">KCTC 32422</strain>
    </source>
</reference>
<name>A0A918VCE0_9SPHN</name>
<sequence length="315" mass="36124">MKLFKQNQNKLVEFSPTPFELEKDIQSLIESNVSSLFNLQMVCSEFTIGSYRLDTLCFDEDNAAFVIIEYKKGNSYSVIDQGYSYLSTMLQNKADFILEYNEKTEKTLKKDQVDWSQSRVIFISPSFNSYQKNSVNFKDMPFELWEIKRFNNDIISLVQHLPTSKEKIENITASGSVISSVNAEIEVTDEAEHVSKTSAQCAEVWEGLKEYFGNLEDTSCSSKKHYIRVNKGSTAICYVYFRKTSLMISIVRGTLYPDGTKSKNYIEIDDPKGVGAAKEFTWRNGNKGHEYQFSVTTPKDVEYATLLLKQKYDSI</sequence>